<accession>A0A7W5K6D2</accession>
<evidence type="ECO:0000313" key="3">
    <source>
        <dbReference type="Proteomes" id="UP000553442"/>
    </source>
</evidence>
<dbReference type="Proteomes" id="UP000553442">
    <property type="component" value="Unassembled WGS sequence"/>
</dbReference>
<sequence>MKNPTTLLRVGVVGTVLVALCCFTPILVILLGSVGLAALTGYLDLVLLPALAGFIGLTAYALWRKKQTDACCRHASRGSRSSPNE</sequence>
<name>A0A7W5K6D2_9GAMM</name>
<dbReference type="Pfam" id="PF11431">
    <property type="entry name" value="Transport_MerF"/>
    <property type="match status" value="1"/>
</dbReference>
<dbReference type="EMBL" id="JACHZF010000052">
    <property type="protein sequence ID" value="MBB3332726.1"/>
    <property type="molecule type" value="Genomic_DNA"/>
</dbReference>
<dbReference type="NCBIfam" id="NF033565">
    <property type="entry name" value="trans_MerF"/>
    <property type="match status" value="1"/>
</dbReference>
<keyword evidence="1" id="KW-0472">Membrane</keyword>
<feature type="transmembrane region" description="Helical" evidence="1">
    <location>
        <begin position="45"/>
        <end position="63"/>
    </location>
</feature>
<dbReference type="InterPro" id="IPR021091">
    <property type="entry name" value="Mercury_ion_transport_MerF"/>
</dbReference>
<dbReference type="AlphaFoldDB" id="A0A7W5K6D2"/>
<keyword evidence="3" id="KW-1185">Reference proteome</keyword>
<reference evidence="2 3" key="1">
    <citation type="submission" date="2020-08" db="EMBL/GenBank/DDBJ databases">
        <title>Genomic Encyclopedia of Archaeal and Bacterial Type Strains, Phase II (KMG-II): from individual species to whole genera.</title>
        <authorList>
            <person name="Goeker M."/>
        </authorList>
    </citation>
    <scope>NUCLEOTIDE SEQUENCE [LARGE SCALE GENOMIC DNA]</scope>
    <source>
        <strain evidence="2 3">5AG</strain>
    </source>
</reference>
<proteinExistence type="predicted"/>
<protein>
    <submittedName>
        <fullName evidence="2">Mercuric ion transport protein</fullName>
    </submittedName>
</protein>
<dbReference type="GO" id="GO:0016020">
    <property type="term" value="C:membrane"/>
    <property type="evidence" value="ECO:0007669"/>
    <property type="project" value="InterPro"/>
</dbReference>
<evidence type="ECO:0000256" key="1">
    <source>
        <dbReference type="SAM" id="Phobius"/>
    </source>
</evidence>
<dbReference type="Gene3D" id="1.10.287.910">
    <property type="entry name" value="bacterial mercury transporter, merf"/>
    <property type="match status" value="1"/>
</dbReference>
<keyword evidence="1" id="KW-0812">Transmembrane</keyword>
<keyword evidence="1" id="KW-1133">Transmembrane helix</keyword>
<organism evidence="2 3">
    <name type="scientific">Halomonas campaniensis</name>
    <dbReference type="NCBI Taxonomy" id="213554"/>
    <lineage>
        <taxon>Bacteria</taxon>
        <taxon>Pseudomonadati</taxon>
        <taxon>Pseudomonadota</taxon>
        <taxon>Gammaproteobacteria</taxon>
        <taxon>Oceanospirillales</taxon>
        <taxon>Halomonadaceae</taxon>
        <taxon>Halomonas</taxon>
    </lineage>
</organism>
<dbReference type="RefSeq" id="WP_183334491.1">
    <property type="nucleotide sequence ID" value="NZ_JACHZF010000052.1"/>
</dbReference>
<evidence type="ECO:0000313" key="2">
    <source>
        <dbReference type="EMBL" id="MBB3332726.1"/>
    </source>
</evidence>
<comment type="caution">
    <text evidence="2">The sequence shown here is derived from an EMBL/GenBank/DDBJ whole genome shotgun (WGS) entry which is preliminary data.</text>
</comment>
<gene>
    <name evidence="2" type="ORF">BDK63_003628</name>
</gene>
<feature type="transmembrane region" description="Helical" evidence="1">
    <location>
        <begin position="12"/>
        <end position="39"/>
    </location>
</feature>